<evidence type="ECO:0000313" key="2">
    <source>
        <dbReference type="Proteomes" id="UP000321026"/>
    </source>
</evidence>
<proteinExistence type="predicted"/>
<sequence length="121" mass="12613">MPAGNAHRALNTVHDAEHLLPDPGASGRISVMKDLQICELVTAAAEARTLANPTKAGIRFTLRMKTDGGDCTVTAANGLNVTGNTTAVFADVGDLLELISVSHTTGFRWEILVNTGSVALS</sequence>
<evidence type="ECO:0000313" key="1">
    <source>
        <dbReference type="EMBL" id="TXG78460.1"/>
    </source>
</evidence>
<dbReference type="EMBL" id="SSDS01000015">
    <property type="protein sequence ID" value="TXG78460.1"/>
    <property type="molecule type" value="Genomic_DNA"/>
</dbReference>
<comment type="caution">
    <text evidence="1">The sequence shown here is derived from an EMBL/GenBank/DDBJ whole genome shotgun (WGS) entry which is preliminary data.</text>
</comment>
<name>A0A5C7JA59_9BACT</name>
<dbReference type="Proteomes" id="UP000321026">
    <property type="component" value="Unassembled WGS sequence"/>
</dbReference>
<protein>
    <submittedName>
        <fullName evidence="1">Uncharacterized protein</fullName>
    </submittedName>
</protein>
<dbReference type="AlphaFoldDB" id="A0A5C7JA59"/>
<organism evidence="1 2">
    <name type="scientific">Candidatus Dojkabacteria bacterium</name>
    <dbReference type="NCBI Taxonomy" id="2099670"/>
    <lineage>
        <taxon>Bacteria</taxon>
        <taxon>Candidatus Dojkabacteria</taxon>
    </lineage>
</organism>
<gene>
    <name evidence="1" type="ORF">E6Q11_00955</name>
</gene>
<reference evidence="1 2" key="1">
    <citation type="submission" date="2018-09" db="EMBL/GenBank/DDBJ databases">
        <title>Metagenome Assembled Genomes from an Advanced Water Purification Facility.</title>
        <authorList>
            <person name="Stamps B.W."/>
            <person name="Spear J.R."/>
        </authorList>
    </citation>
    <scope>NUCLEOTIDE SEQUENCE [LARGE SCALE GENOMIC DNA]</scope>
    <source>
        <strain evidence="1">Bin_63_2</strain>
    </source>
</reference>
<accession>A0A5C7JA59</accession>